<evidence type="ECO:0000313" key="2">
    <source>
        <dbReference type="Proteomes" id="UP000253606"/>
    </source>
</evidence>
<dbReference type="KEGG" id="abas:ACPOL_3322"/>
<accession>A0A2Z5G0C1</accession>
<sequence length="38" mass="4092">MRAENSYMGAPTGVKILGGVALNNKEYDDGSCISWVFP</sequence>
<dbReference type="AlphaFoldDB" id="A0A2Z5G0C1"/>
<evidence type="ECO:0000313" key="1">
    <source>
        <dbReference type="EMBL" id="AXC12613.1"/>
    </source>
</evidence>
<dbReference type="Proteomes" id="UP000253606">
    <property type="component" value="Chromosome"/>
</dbReference>
<protein>
    <submittedName>
        <fullName evidence="1">Uncharacterized protein</fullName>
    </submittedName>
</protein>
<gene>
    <name evidence="1" type="ORF">ACPOL_3322</name>
</gene>
<reference evidence="1 2" key="1">
    <citation type="journal article" date="2018" name="Front. Microbiol.">
        <title>Hydrolytic Capabilities as a Key to Environmental Success: Chitinolytic and Cellulolytic Acidobacteria From Acidic Sub-arctic Soils and Boreal Peatlands.</title>
        <authorList>
            <person name="Belova S.E."/>
            <person name="Ravin N.V."/>
            <person name="Pankratov T.A."/>
            <person name="Rakitin A.L."/>
            <person name="Ivanova A.A."/>
            <person name="Beletsky A.V."/>
            <person name="Mardanov A.V."/>
            <person name="Sinninghe Damste J.S."/>
            <person name="Dedysh S.N."/>
        </authorList>
    </citation>
    <scope>NUCLEOTIDE SEQUENCE [LARGE SCALE GENOMIC DNA]</scope>
    <source>
        <strain evidence="1 2">SBC82</strain>
    </source>
</reference>
<proteinExistence type="predicted"/>
<name>A0A2Z5G0C1_9BACT</name>
<keyword evidence="2" id="KW-1185">Reference proteome</keyword>
<organism evidence="1 2">
    <name type="scientific">Acidisarcina polymorpha</name>
    <dbReference type="NCBI Taxonomy" id="2211140"/>
    <lineage>
        <taxon>Bacteria</taxon>
        <taxon>Pseudomonadati</taxon>
        <taxon>Acidobacteriota</taxon>
        <taxon>Terriglobia</taxon>
        <taxon>Terriglobales</taxon>
        <taxon>Acidobacteriaceae</taxon>
        <taxon>Acidisarcina</taxon>
    </lineage>
</organism>
<dbReference type="EMBL" id="CP030840">
    <property type="protein sequence ID" value="AXC12613.1"/>
    <property type="molecule type" value="Genomic_DNA"/>
</dbReference>